<sequence length="289" mass="32211">MALRRKVCIRGMYGLGDSIYQRAFVRQFPGAFLRTPWPELYSDLDVRFVRSGTSLRTQRKNEEKTGVVYVREPARPSEVLTIFYGPEELKKGSIVDAMTWQFGKAASVFDLPSYGESPVTADKPIAVIRPATVRKEWANPARNPDPKYLAAAARELRKHFYVVSLADLEDGEEWLVGEPPEADLQLHSGELSLTEMLALVEHAAVVVSGVGWVLPAAVCYKTPVFIIQGGCGAHNAPHIVTDPEMDLSCVGWAQPDDYCMCASMEHDCNKHITGFLDKFKGWLHDTVLK</sequence>
<evidence type="ECO:0000313" key="1">
    <source>
        <dbReference type="EMBL" id="CDZ82744.1"/>
    </source>
</evidence>
<proteinExistence type="predicted"/>
<dbReference type="AlphaFoldDB" id="A0A078LF45"/>
<dbReference type="SUPFAM" id="SSF53756">
    <property type="entry name" value="UDP-Glycosyltransferase/glycogen phosphorylase"/>
    <property type="match status" value="1"/>
</dbReference>
<accession>A0A078LF45</accession>
<gene>
    <name evidence="1" type="ORF">BN1086_00831</name>
</gene>
<organism evidence="1">
    <name type="scientific">Citrobacter koseri</name>
    <name type="common">Citrobacter diversus</name>
    <dbReference type="NCBI Taxonomy" id="545"/>
    <lineage>
        <taxon>Bacteria</taxon>
        <taxon>Pseudomonadati</taxon>
        <taxon>Pseudomonadota</taxon>
        <taxon>Gammaproteobacteria</taxon>
        <taxon>Enterobacterales</taxon>
        <taxon>Enterobacteriaceae</taxon>
        <taxon>Citrobacter</taxon>
    </lineage>
</organism>
<dbReference type="Gene3D" id="3.40.50.2000">
    <property type="entry name" value="Glycogen Phosphorylase B"/>
    <property type="match status" value="1"/>
</dbReference>
<evidence type="ECO:0008006" key="2">
    <source>
        <dbReference type="Google" id="ProtNLM"/>
    </source>
</evidence>
<dbReference type="PATRIC" id="fig|545.12.peg.831"/>
<protein>
    <recommendedName>
        <fullName evidence="2">Glycosyltransferase family 9 protein</fullName>
    </recommendedName>
</protein>
<dbReference type="EMBL" id="LK931336">
    <property type="protein sequence ID" value="CDZ82744.1"/>
    <property type="molecule type" value="Genomic_DNA"/>
</dbReference>
<reference evidence="1" key="1">
    <citation type="submission" date="2014-06" db="EMBL/GenBank/DDBJ databases">
        <authorList>
            <person name="Urmite Genomes Urmite Genomes"/>
        </authorList>
    </citation>
    <scope>NUCLEOTIDE SEQUENCE</scope>
</reference>
<name>A0A078LF45_CITKO</name>